<evidence type="ECO:0000256" key="1">
    <source>
        <dbReference type="SAM" id="Phobius"/>
    </source>
</evidence>
<dbReference type="Proteomes" id="UP001281761">
    <property type="component" value="Unassembled WGS sequence"/>
</dbReference>
<sequence length="976" mass="106361">MLGSIKTSRSPFLPNTYPVIVAQCTFEDSRSATASPLSQESALAILFKGDCRFDNSTLSNNEGKITGAIDITLQSSTYKNVLTDVLFRDNLCTSATTSKCVADCMFYYNPGISTNQFFDCFSTSEQPHCGVYQATQVFPELVGPSITSVVQTIQENEKRDGLEVVLSFEGVFTETSRKYDVTLKDSDGTEFVAEKVSFSKTAGTAKFAISNPSIPCISSSTSYSIIDVKKSPSQSTSNEFAVGEVEEPDWTWWHHTNESRADNMVGLSFTTPPGPTLTEIEAELNGSNLDEAVVTITVSPCAAHGHRYEITQCDITSQDTVLDGRVFFHVPAPPTLTGVDFSFATKSNTTFHLILEGTNLPVGETFVVSLEGFDPEIEVTFSSTNQGSSTELALGWSDTLQFDTAYPLRSVINKNRPTIEIPSTHLTLQTKPCLNPLILYATDSGNMNARFCGDVDRPCSSVEVAKTVVDGITAQIATIRLISKASLSTHITVDAGHELKLELVTLTPPTLVIPSTASLGSSDGLVSVDGTLLVEKVNIDVQIDDLAFVLFDVKKGKLLLDSVHISGNSSSVIVAEGLEGLCAWETGLIKLHDSSAELANCRISSIAMGEIWMESSNLTLTSTQILSNGAQFSLFPSAQQDMMCKSGEIVILPNSSDTTTDHWISSTSECSVFLNRHELKSPHFVPSLDVKSCRSTLSKKKDSFSVSIVGSKLIPCDLRLEMSESPSSSSQSSKSNTDPILLPLSFSSVESWNETHITLSIALSSLSKLSLDDEWTACIVFGMNEHTDSFAFLPSLKDRKSHAFQKSLPWLIPVIVCSVLLLLAILVFVVVTCRRKKQAASSKTEKTFTEQELAEDVVVKMEVEGTMVHSTENVIGEKSDEDGRFGLIQHNHSPTIELMNSTAKEERKIGTQVEAMKCQDDFGIVLVNNADTLYNRLHKEHAELGSKENVIERQIVMGLQRIADQNRLVNVGCCYA</sequence>
<organism evidence="2 3">
    <name type="scientific">Blattamonas nauphoetae</name>
    <dbReference type="NCBI Taxonomy" id="2049346"/>
    <lineage>
        <taxon>Eukaryota</taxon>
        <taxon>Metamonada</taxon>
        <taxon>Preaxostyla</taxon>
        <taxon>Oxymonadida</taxon>
        <taxon>Blattamonas</taxon>
    </lineage>
</organism>
<dbReference type="EMBL" id="JARBJD010000235">
    <property type="protein sequence ID" value="KAK2946177.1"/>
    <property type="molecule type" value="Genomic_DNA"/>
</dbReference>
<keyword evidence="1" id="KW-0812">Transmembrane</keyword>
<accession>A0ABQ9X3C0</accession>
<evidence type="ECO:0000313" key="3">
    <source>
        <dbReference type="Proteomes" id="UP001281761"/>
    </source>
</evidence>
<evidence type="ECO:0000313" key="2">
    <source>
        <dbReference type="EMBL" id="KAK2946177.1"/>
    </source>
</evidence>
<gene>
    <name evidence="2" type="ORF">BLNAU_18921</name>
</gene>
<keyword evidence="1" id="KW-1133">Transmembrane helix</keyword>
<comment type="caution">
    <text evidence="2">The sequence shown here is derived from an EMBL/GenBank/DDBJ whole genome shotgun (WGS) entry which is preliminary data.</text>
</comment>
<protein>
    <submittedName>
        <fullName evidence="2">Uncharacterized protein</fullName>
    </submittedName>
</protein>
<reference evidence="2 3" key="1">
    <citation type="journal article" date="2022" name="bioRxiv">
        <title>Genomics of Preaxostyla Flagellates Illuminates Evolutionary Transitions and the Path Towards Mitochondrial Loss.</title>
        <authorList>
            <person name="Novak L.V.F."/>
            <person name="Treitli S.C."/>
            <person name="Pyrih J."/>
            <person name="Halakuc P."/>
            <person name="Pipaliya S.V."/>
            <person name="Vacek V."/>
            <person name="Brzon O."/>
            <person name="Soukal P."/>
            <person name="Eme L."/>
            <person name="Dacks J.B."/>
            <person name="Karnkowska A."/>
            <person name="Elias M."/>
            <person name="Hampl V."/>
        </authorList>
    </citation>
    <scope>NUCLEOTIDE SEQUENCE [LARGE SCALE GENOMIC DNA]</scope>
    <source>
        <strain evidence="2">NAU3</strain>
        <tissue evidence="2">Gut</tissue>
    </source>
</reference>
<keyword evidence="3" id="KW-1185">Reference proteome</keyword>
<name>A0ABQ9X3C0_9EUKA</name>
<feature type="transmembrane region" description="Helical" evidence="1">
    <location>
        <begin position="810"/>
        <end position="833"/>
    </location>
</feature>
<proteinExistence type="predicted"/>
<keyword evidence="1" id="KW-0472">Membrane</keyword>